<dbReference type="Proteomes" id="UP000721844">
    <property type="component" value="Unassembled WGS sequence"/>
</dbReference>
<dbReference type="EMBL" id="JAESVA010000002">
    <property type="protein sequence ID" value="MCB8879645.1"/>
    <property type="molecule type" value="Genomic_DNA"/>
</dbReference>
<evidence type="ECO:0000256" key="1">
    <source>
        <dbReference type="ARBA" id="ARBA00023002"/>
    </source>
</evidence>
<dbReference type="InterPro" id="IPR036188">
    <property type="entry name" value="FAD/NAD-bd_sf"/>
</dbReference>
<reference evidence="3 4" key="1">
    <citation type="journal article" date="2021" name="Microorganisms">
        <title>Acidisoma silvae sp. nov. and Acidisomacellulosilytica sp. nov., Two Acidophilic Bacteria Isolated from Decaying Wood, Hydrolyzing Cellulose and Producing Poly-3-hydroxybutyrate.</title>
        <authorList>
            <person name="Mieszkin S."/>
            <person name="Pouder E."/>
            <person name="Uroz S."/>
            <person name="Simon-Colin C."/>
            <person name="Alain K."/>
        </authorList>
    </citation>
    <scope>NUCLEOTIDE SEQUENCE [LARGE SCALE GENOMIC DNA]</scope>
    <source>
        <strain evidence="3 4">HW T5.17</strain>
    </source>
</reference>
<dbReference type="InterPro" id="IPR006076">
    <property type="entry name" value="FAD-dep_OxRdtase"/>
</dbReference>
<dbReference type="RefSeq" id="WP_227306273.1">
    <property type="nucleotide sequence ID" value="NZ_JAESVA010000002.1"/>
</dbReference>
<dbReference type="GO" id="GO:0005737">
    <property type="term" value="C:cytoplasm"/>
    <property type="evidence" value="ECO:0007669"/>
    <property type="project" value="TreeGrafter"/>
</dbReference>
<organism evidence="3 4">
    <name type="scientific">Acidisoma cellulosilyticum</name>
    <dbReference type="NCBI Taxonomy" id="2802395"/>
    <lineage>
        <taxon>Bacteria</taxon>
        <taxon>Pseudomonadati</taxon>
        <taxon>Pseudomonadota</taxon>
        <taxon>Alphaproteobacteria</taxon>
        <taxon>Acetobacterales</taxon>
        <taxon>Acidocellaceae</taxon>
        <taxon>Acidisoma</taxon>
    </lineage>
</organism>
<evidence type="ECO:0000313" key="4">
    <source>
        <dbReference type="Proteomes" id="UP000721844"/>
    </source>
</evidence>
<evidence type="ECO:0000259" key="2">
    <source>
        <dbReference type="Pfam" id="PF01266"/>
    </source>
</evidence>
<name>A0A964E2I5_9PROT</name>
<dbReference type="PANTHER" id="PTHR13847:SF285">
    <property type="entry name" value="FAD DEPENDENT OXIDOREDUCTASE DOMAIN-CONTAINING PROTEIN"/>
    <property type="match status" value="1"/>
</dbReference>
<keyword evidence="1" id="KW-0560">Oxidoreductase</keyword>
<protein>
    <submittedName>
        <fullName evidence="3">FAD-dependent oxidoreductase</fullName>
    </submittedName>
</protein>
<feature type="domain" description="FAD dependent oxidoreductase" evidence="2">
    <location>
        <begin position="32"/>
        <end position="399"/>
    </location>
</feature>
<dbReference type="PANTHER" id="PTHR13847">
    <property type="entry name" value="SARCOSINE DEHYDROGENASE-RELATED"/>
    <property type="match status" value="1"/>
</dbReference>
<dbReference type="Pfam" id="PF01266">
    <property type="entry name" value="DAO"/>
    <property type="match status" value="1"/>
</dbReference>
<sequence length="479" mass="53229">MAPDWRSISLWTTQIDDTFAPRPSLESEIDVDVAIIGAGYTGLWTAYYLKTRAPQLRIAVLEAETAGFGASSRNGGWVIGGLLGEDRLVGHLAEPRRRESWALLHGIPDEVARVTSAEGIDCDFRKGGMVYCAARYPEQEVRLRAYMASLYQEGLSEDDFRWLSPAELNQEVRVSGALGGLYSPHCATIQPAKLARGLARLVEGLGVMIYEKSPVTHWHSGKIRTASGQVKADWVVPAVESFAGSLPPSGGTSLGRYQLPVHSLIVATEPLPEDVWAGIGLTRGQGFGEFSRQVTYGQRSCDNRLVFGARGGYRFGGRIRQDFTLTGDEIALRRRLFTDLFPQLKDVRITHSWGGNLGMGRRFRTHMLIDRRQRLALAGGYGGEGVGATNLAGRTLADLILGRDTLETRQPWVIQDRPVSEALRPWEPEPFRWLGYNAIMRSFTNEDSVLADPRTPPWRRRMAQSLSERMEALMTWKIG</sequence>
<gene>
    <name evidence="3" type="ORF">ACELLULO517_05320</name>
</gene>
<dbReference type="Gene3D" id="3.50.50.60">
    <property type="entry name" value="FAD/NAD(P)-binding domain"/>
    <property type="match status" value="1"/>
</dbReference>
<keyword evidence="4" id="KW-1185">Reference proteome</keyword>
<dbReference type="AlphaFoldDB" id="A0A964E2I5"/>
<evidence type="ECO:0000313" key="3">
    <source>
        <dbReference type="EMBL" id="MCB8879645.1"/>
    </source>
</evidence>
<proteinExistence type="predicted"/>
<dbReference type="SUPFAM" id="SSF51905">
    <property type="entry name" value="FAD/NAD(P)-binding domain"/>
    <property type="match status" value="1"/>
</dbReference>
<dbReference type="Gene3D" id="3.30.9.10">
    <property type="entry name" value="D-Amino Acid Oxidase, subunit A, domain 2"/>
    <property type="match status" value="1"/>
</dbReference>
<dbReference type="GO" id="GO:0016491">
    <property type="term" value="F:oxidoreductase activity"/>
    <property type="evidence" value="ECO:0007669"/>
    <property type="project" value="UniProtKB-KW"/>
</dbReference>
<comment type="caution">
    <text evidence="3">The sequence shown here is derived from an EMBL/GenBank/DDBJ whole genome shotgun (WGS) entry which is preliminary data.</text>
</comment>
<accession>A0A964E2I5</accession>